<evidence type="ECO:0000256" key="1">
    <source>
        <dbReference type="SAM" id="MobiDB-lite"/>
    </source>
</evidence>
<gene>
    <name evidence="2" type="ORF">FHU39_000935</name>
</gene>
<keyword evidence="3" id="KW-1185">Reference proteome</keyword>
<accession>A0A839N879</accession>
<evidence type="ECO:0000313" key="2">
    <source>
        <dbReference type="EMBL" id="MBB2890951.1"/>
    </source>
</evidence>
<reference evidence="2 3" key="1">
    <citation type="submission" date="2020-08" db="EMBL/GenBank/DDBJ databases">
        <title>Sequencing the genomes of 1000 actinobacteria strains.</title>
        <authorList>
            <person name="Klenk H.-P."/>
        </authorList>
    </citation>
    <scope>NUCLEOTIDE SEQUENCE [LARGE SCALE GENOMIC DNA]</scope>
    <source>
        <strain evidence="2 3">DSM 105369</strain>
    </source>
</reference>
<organism evidence="2 3">
    <name type="scientific">Flexivirga oryzae</name>
    <dbReference type="NCBI Taxonomy" id="1794944"/>
    <lineage>
        <taxon>Bacteria</taxon>
        <taxon>Bacillati</taxon>
        <taxon>Actinomycetota</taxon>
        <taxon>Actinomycetes</taxon>
        <taxon>Micrococcales</taxon>
        <taxon>Dermacoccaceae</taxon>
        <taxon>Flexivirga</taxon>
    </lineage>
</organism>
<comment type="caution">
    <text evidence="2">The sequence shown here is derived from an EMBL/GenBank/DDBJ whole genome shotgun (WGS) entry which is preliminary data.</text>
</comment>
<dbReference type="Proteomes" id="UP000559182">
    <property type="component" value="Unassembled WGS sequence"/>
</dbReference>
<dbReference type="EMBL" id="JACHVQ010000001">
    <property type="protein sequence ID" value="MBB2890951.1"/>
    <property type="molecule type" value="Genomic_DNA"/>
</dbReference>
<feature type="region of interest" description="Disordered" evidence="1">
    <location>
        <begin position="1"/>
        <end position="36"/>
    </location>
</feature>
<evidence type="ECO:0000313" key="3">
    <source>
        <dbReference type="Proteomes" id="UP000559182"/>
    </source>
</evidence>
<protein>
    <submittedName>
        <fullName evidence="2">Uncharacterized protein</fullName>
    </submittedName>
</protein>
<proteinExistence type="predicted"/>
<dbReference type="AlphaFoldDB" id="A0A839N879"/>
<name>A0A839N879_9MICO</name>
<sequence length="76" mass="8628">MCRQAACAQTAPETEEASFATPTLGREPVTDMPKGHGLRSPMPFCPLCFRYLTPAQARAHTKHARVIRWPKHKKRR</sequence>